<dbReference type="EMBL" id="DXFG01000295">
    <property type="protein sequence ID" value="HIX38737.1"/>
    <property type="molecule type" value="Genomic_DNA"/>
</dbReference>
<sequence length="638" mass="73993">MNTAGREKKEKVQTVPGCSCYPGVRRLPDGYEFALEVPRGSEASLVIYGKEGEKMEIPLPEESREGEVLSVKIKGIREEIKYNYQIDGEVIQDPRARYLCNVQEFGEEVSEDLCCGWKTDRYVWTKKKEEPRSLADSVLYKLQVRSFTMHKSSGVRKKGTFQAVEQKIPYLQDLGVTAVLLMPAYEYRERLRIKRRDRMYSYTEEKRKKDEKPRVNCWGYTGDACYYAPKSAFCATKNPVWEFKHMVDSLHQGGLECLMEFYFEEDTAPSEMLEIIKYWKREYHIDGFHLMGKGIWPELFLKDPYLSGTKLFFHDVNGERIMGGRQLSYKNAGEYNEGFLYCMRHMLKGDENMMGEFLFRLRRNPSYNGVINYLADQDGFTMGDMVSYEERHNEENGEDNQDGLEYNCTWNCGAEGPTRKQNVRQLRFRQLKNAFAVLLLSQGTPMIFQGDEWGNSQKGNNNAWCQDNEIGWVDWRGMKKNGKLLDFVKKAIAFRKKNPLLHMETEPRGTDYKALGYPDISYHGEQAWYLDRGSSQRYLGVMYCGDYAGQDRDFIFLACNFHWMPHEIALPGAAKEICWRKIIATNEEGSRDFEPEGETLKEKTIEIPPRTIIILAGKQDEKACGSGNILRRLQGTSF</sequence>
<dbReference type="SUPFAM" id="SSF81296">
    <property type="entry name" value="E set domains"/>
    <property type="match status" value="1"/>
</dbReference>
<dbReference type="AlphaFoldDB" id="A0A9D2APB2"/>
<dbReference type="SMART" id="SM00642">
    <property type="entry name" value="Aamy"/>
    <property type="match status" value="1"/>
</dbReference>
<dbReference type="SUPFAM" id="SSF51445">
    <property type="entry name" value="(Trans)glycosidases"/>
    <property type="match status" value="1"/>
</dbReference>
<dbReference type="InterPro" id="IPR017853">
    <property type="entry name" value="GH"/>
</dbReference>
<evidence type="ECO:0000313" key="3">
    <source>
        <dbReference type="EMBL" id="HIX38737.1"/>
    </source>
</evidence>
<dbReference type="SUPFAM" id="SSF51011">
    <property type="entry name" value="Glycosyl hydrolase domain"/>
    <property type="match status" value="1"/>
</dbReference>
<name>A0A9D2APB2_9FIRM</name>
<dbReference type="InterPro" id="IPR013783">
    <property type="entry name" value="Ig-like_fold"/>
</dbReference>
<reference evidence="3" key="1">
    <citation type="journal article" date="2021" name="PeerJ">
        <title>Extensive microbial diversity within the chicken gut microbiome revealed by metagenomics and culture.</title>
        <authorList>
            <person name="Gilroy R."/>
            <person name="Ravi A."/>
            <person name="Getino M."/>
            <person name="Pursley I."/>
            <person name="Horton D.L."/>
            <person name="Alikhan N.F."/>
            <person name="Baker D."/>
            <person name="Gharbi K."/>
            <person name="Hall N."/>
            <person name="Watson M."/>
            <person name="Adriaenssens E.M."/>
            <person name="Foster-Nyarko E."/>
            <person name="Jarju S."/>
            <person name="Secka A."/>
            <person name="Antonio M."/>
            <person name="Oren A."/>
            <person name="Chaudhuri R.R."/>
            <person name="La Ragione R."/>
            <person name="Hildebrand F."/>
            <person name="Pallen M.J."/>
        </authorList>
    </citation>
    <scope>NUCLEOTIDE SEQUENCE</scope>
    <source>
        <strain evidence="3">ChiHjej12B11-1927</strain>
    </source>
</reference>
<gene>
    <name evidence="3" type="ORF">H9738_12865</name>
</gene>
<protein>
    <submittedName>
        <fullName evidence="3">Glycogen operon protein GlgX</fullName>
    </submittedName>
</protein>
<evidence type="ECO:0000256" key="1">
    <source>
        <dbReference type="ARBA" id="ARBA00008061"/>
    </source>
</evidence>
<accession>A0A9D2APB2</accession>
<dbReference type="Gene3D" id="2.60.40.10">
    <property type="entry name" value="Immunoglobulins"/>
    <property type="match status" value="1"/>
</dbReference>
<dbReference type="GO" id="GO:0005975">
    <property type="term" value="P:carbohydrate metabolic process"/>
    <property type="evidence" value="ECO:0007669"/>
    <property type="project" value="InterPro"/>
</dbReference>
<evidence type="ECO:0000313" key="4">
    <source>
        <dbReference type="Proteomes" id="UP000824230"/>
    </source>
</evidence>
<evidence type="ECO:0000259" key="2">
    <source>
        <dbReference type="SMART" id="SM00642"/>
    </source>
</evidence>
<reference evidence="3" key="2">
    <citation type="submission" date="2021-04" db="EMBL/GenBank/DDBJ databases">
        <authorList>
            <person name="Gilroy R."/>
        </authorList>
    </citation>
    <scope>NUCLEOTIDE SEQUENCE</scope>
    <source>
        <strain evidence="3">ChiHjej12B11-1927</strain>
    </source>
</reference>
<proteinExistence type="inferred from homology"/>
<comment type="similarity">
    <text evidence="1">Belongs to the glycosyl hydrolase 13 family.</text>
</comment>
<dbReference type="InterPro" id="IPR014756">
    <property type="entry name" value="Ig_E-set"/>
</dbReference>
<dbReference type="Proteomes" id="UP000824230">
    <property type="component" value="Unassembled WGS sequence"/>
</dbReference>
<dbReference type="PANTHER" id="PTHR43002">
    <property type="entry name" value="GLYCOGEN DEBRANCHING ENZYME"/>
    <property type="match status" value="1"/>
</dbReference>
<comment type="caution">
    <text evidence="3">The sequence shown here is derived from an EMBL/GenBank/DDBJ whole genome shotgun (WGS) entry which is preliminary data.</text>
</comment>
<dbReference type="InterPro" id="IPR013780">
    <property type="entry name" value="Glyco_hydro_b"/>
</dbReference>
<dbReference type="Gene3D" id="3.20.20.80">
    <property type="entry name" value="Glycosidases"/>
    <property type="match status" value="2"/>
</dbReference>
<feature type="domain" description="Glycosyl hydrolase family 13 catalytic" evidence="2">
    <location>
        <begin position="141"/>
        <end position="495"/>
    </location>
</feature>
<organism evidence="3 4">
    <name type="scientific">Candidatus Blautia pullistercoris</name>
    <dbReference type="NCBI Taxonomy" id="2838499"/>
    <lineage>
        <taxon>Bacteria</taxon>
        <taxon>Bacillati</taxon>
        <taxon>Bacillota</taxon>
        <taxon>Clostridia</taxon>
        <taxon>Lachnospirales</taxon>
        <taxon>Lachnospiraceae</taxon>
        <taxon>Blautia</taxon>
    </lineage>
</organism>
<dbReference type="Gene3D" id="2.60.40.1180">
    <property type="entry name" value="Golgi alpha-mannosidase II"/>
    <property type="match status" value="1"/>
</dbReference>
<dbReference type="InterPro" id="IPR006047">
    <property type="entry name" value="GH13_cat_dom"/>
</dbReference>